<dbReference type="EMBL" id="FOXS01000001">
    <property type="protein sequence ID" value="SFP90140.1"/>
    <property type="molecule type" value="Genomic_DNA"/>
</dbReference>
<evidence type="ECO:0000256" key="12">
    <source>
        <dbReference type="ARBA" id="ARBA00022840"/>
    </source>
</evidence>
<comment type="catalytic activity">
    <reaction evidence="1 15">
        <text>1-(5-phospho-beta-D-ribosyl)-5'-AMP + H2O = 1-(5-phospho-beta-D-ribosyl)-5-[(5-phospho-beta-D-ribosylamino)methylideneamino]imidazole-4-carboxamide</text>
        <dbReference type="Rhea" id="RHEA:20049"/>
        <dbReference type="ChEBI" id="CHEBI:15377"/>
        <dbReference type="ChEBI" id="CHEBI:58435"/>
        <dbReference type="ChEBI" id="CHEBI:59457"/>
        <dbReference type="EC" id="3.5.4.19"/>
    </reaction>
</comment>
<comment type="pathway">
    <text evidence="5 15">Amino-acid biosynthesis; L-histidine biosynthesis; L-histidine from 5-phospho-alpha-D-ribose 1-diphosphate: step 2/9.</text>
</comment>
<protein>
    <recommendedName>
        <fullName evidence="15">Histidine biosynthesis bifunctional protein HisIE</fullName>
    </recommendedName>
    <domain>
        <recommendedName>
            <fullName evidence="15">Phosphoribosyl-AMP cyclohydrolase</fullName>
            <shortName evidence="15">PRA-CH</shortName>
            <ecNumber evidence="15">3.5.4.19</ecNumber>
        </recommendedName>
    </domain>
    <domain>
        <recommendedName>
            <fullName evidence="15">Phosphoribosyl-ATP pyrophosphatase</fullName>
            <shortName evidence="15">PRA-PH</shortName>
            <ecNumber evidence="15">3.6.1.31</ecNumber>
        </recommendedName>
    </domain>
</protein>
<comment type="similarity">
    <text evidence="7 15">In the N-terminal section; belongs to the PRA-CH family.</text>
</comment>
<evidence type="ECO:0000256" key="3">
    <source>
        <dbReference type="ARBA" id="ARBA00004496"/>
    </source>
</evidence>
<feature type="domain" description="Phosphoribosyl-AMP cyclohydrolase" evidence="16">
    <location>
        <begin position="34"/>
        <end position="107"/>
    </location>
</feature>
<dbReference type="GO" id="GO:0004636">
    <property type="term" value="F:phosphoribosyl-ATP diphosphatase activity"/>
    <property type="evidence" value="ECO:0007669"/>
    <property type="project" value="UniProtKB-UniRule"/>
</dbReference>
<dbReference type="Proteomes" id="UP000199029">
    <property type="component" value="Unassembled WGS sequence"/>
</dbReference>
<evidence type="ECO:0000256" key="9">
    <source>
        <dbReference type="ARBA" id="ARBA00022605"/>
    </source>
</evidence>
<evidence type="ECO:0000259" key="16">
    <source>
        <dbReference type="Pfam" id="PF01502"/>
    </source>
</evidence>
<dbReference type="GO" id="GO:0005737">
    <property type="term" value="C:cytoplasm"/>
    <property type="evidence" value="ECO:0007669"/>
    <property type="project" value="UniProtKB-SubCell"/>
</dbReference>
<accession>A0A1I5U4G1</accession>
<dbReference type="Gene3D" id="1.10.287.1080">
    <property type="entry name" value="MazG-like"/>
    <property type="match status" value="1"/>
</dbReference>
<dbReference type="OrthoDB" id="9795769at2"/>
<comment type="catalytic activity">
    <reaction evidence="2 15">
        <text>1-(5-phospho-beta-D-ribosyl)-ATP + H2O = 1-(5-phospho-beta-D-ribosyl)-5'-AMP + diphosphate + H(+)</text>
        <dbReference type="Rhea" id="RHEA:22828"/>
        <dbReference type="ChEBI" id="CHEBI:15377"/>
        <dbReference type="ChEBI" id="CHEBI:15378"/>
        <dbReference type="ChEBI" id="CHEBI:33019"/>
        <dbReference type="ChEBI" id="CHEBI:59457"/>
        <dbReference type="ChEBI" id="CHEBI:73183"/>
        <dbReference type="EC" id="3.6.1.31"/>
    </reaction>
</comment>
<evidence type="ECO:0000313" key="17">
    <source>
        <dbReference type="EMBL" id="SFP90140.1"/>
    </source>
</evidence>
<reference evidence="18" key="1">
    <citation type="submission" date="2016-10" db="EMBL/GenBank/DDBJ databases">
        <authorList>
            <person name="Varghese N."/>
            <person name="Submissions S."/>
        </authorList>
    </citation>
    <scope>NUCLEOTIDE SEQUENCE [LARGE SCALE GENOMIC DNA]</scope>
    <source>
        <strain evidence="18">OR362-8,ATCC BAA-1266,JCM 13504</strain>
    </source>
</reference>
<proteinExistence type="inferred from homology"/>
<dbReference type="Pfam" id="PF01503">
    <property type="entry name" value="PRA-PH"/>
    <property type="match status" value="1"/>
</dbReference>
<dbReference type="SUPFAM" id="SSF101386">
    <property type="entry name" value="all-alpha NTP pyrophosphatases"/>
    <property type="match status" value="1"/>
</dbReference>
<dbReference type="InterPro" id="IPR021130">
    <property type="entry name" value="PRib-ATP_PPHydrolase-like"/>
</dbReference>
<dbReference type="InterPro" id="IPR023019">
    <property type="entry name" value="His_synth_HisIE"/>
</dbReference>
<evidence type="ECO:0000256" key="4">
    <source>
        <dbReference type="ARBA" id="ARBA00005169"/>
    </source>
</evidence>
<evidence type="ECO:0000256" key="5">
    <source>
        <dbReference type="ARBA" id="ARBA00005204"/>
    </source>
</evidence>
<dbReference type="CDD" id="cd11534">
    <property type="entry name" value="NTP-PPase_HisIE_like"/>
    <property type="match status" value="1"/>
</dbReference>
<keyword evidence="14 15" id="KW-0511">Multifunctional enzyme</keyword>
<gene>
    <name evidence="15" type="primary">hisI</name>
    <name evidence="15" type="synonym">hisIE</name>
    <name evidence="17" type="ORF">SAMN04515668_0759</name>
</gene>
<evidence type="ECO:0000256" key="6">
    <source>
        <dbReference type="ARBA" id="ARBA00007731"/>
    </source>
</evidence>
<evidence type="ECO:0000256" key="14">
    <source>
        <dbReference type="ARBA" id="ARBA00023268"/>
    </source>
</evidence>
<feature type="region of interest" description="Phosphoribosyl-ATP pyrophosphohydrolase" evidence="15">
    <location>
        <begin position="122"/>
        <end position="223"/>
    </location>
</feature>
<dbReference type="PANTHER" id="PTHR42945:SF9">
    <property type="entry name" value="HISTIDINE BIOSYNTHESIS BIFUNCTIONAL PROTEIN HISIE"/>
    <property type="match status" value="1"/>
</dbReference>
<evidence type="ECO:0000256" key="13">
    <source>
        <dbReference type="ARBA" id="ARBA00023102"/>
    </source>
</evidence>
<dbReference type="PANTHER" id="PTHR42945">
    <property type="entry name" value="HISTIDINE BIOSYNTHESIS BIFUNCTIONAL PROTEIN"/>
    <property type="match status" value="1"/>
</dbReference>
<dbReference type="STRING" id="1227077.SAMN04515668_0759"/>
<dbReference type="GO" id="GO:0000105">
    <property type="term" value="P:L-histidine biosynthetic process"/>
    <property type="evidence" value="ECO:0007669"/>
    <property type="project" value="UniProtKB-UniRule"/>
</dbReference>
<keyword evidence="9 15" id="KW-0028">Amino-acid biosynthesis</keyword>
<evidence type="ECO:0000256" key="10">
    <source>
        <dbReference type="ARBA" id="ARBA00022741"/>
    </source>
</evidence>
<keyword evidence="18" id="KW-1185">Reference proteome</keyword>
<dbReference type="FunFam" id="3.10.20.810:FF:000001">
    <property type="entry name" value="Histidine biosynthesis bifunctional protein HisIE"/>
    <property type="match status" value="1"/>
</dbReference>
<dbReference type="SUPFAM" id="SSF141734">
    <property type="entry name" value="HisI-like"/>
    <property type="match status" value="1"/>
</dbReference>
<evidence type="ECO:0000256" key="7">
    <source>
        <dbReference type="ARBA" id="ARBA00008299"/>
    </source>
</evidence>
<dbReference type="UniPathway" id="UPA00031">
    <property type="reaction ID" value="UER00007"/>
</dbReference>
<comment type="similarity">
    <text evidence="6 15">In the C-terminal section; belongs to the PRA-PH family.</text>
</comment>
<keyword evidence="12 15" id="KW-0067">ATP-binding</keyword>
<evidence type="ECO:0000313" key="18">
    <source>
        <dbReference type="Proteomes" id="UP000199029"/>
    </source>
</evidence>
<dbReference type="InterPro" id="IPR002496">
    <property type="entry name" value="PRib_AMP_CycHydrolase_dom"/>
</dbReference>
<sequence length="223" mass="24398">MTPAFSVATELRFDPATGLLPAIIQDADTGQVLMLGYMNAEAWDLTQRDGRVTFFSRSKNRLWVKGESSGNFLTVRSVHVDCDADTLLIRATPAGPTCHRGTVSCFEQPEQAHAPAAPIGFLADLERLIVERHQFPERAPTSYTVSLFKKGMPKIAQKVGEEAVETVIDAVGGNREGLPGEVADLLYHLLVLLVAAGVPMSEVIDVLQERHRLPNTRHLTEGK</sequence>
<dbReference type="Gene3D" id="3.10.20.810">
    <property type="entry name" value="Phosphoribosyl-AMP cyclohydrolase"/>
    <property type="match status" value="1"/>
</dbReference>
<feature type="region of interest" description="Phosphoribosyl-AMP cyclohydrolase" evidence="15">
    <location>
        <begin position="1"/>
        <end position="121"/>
    </location>
</feature>
<dbReference type="InterPro" id="IPR038019">
    <property type="entry name" value="PRib_AMP_CycHydrolase_sf"/>
</dbReference>
<dbReference type="InterPro" id="IPR008179">
    <property type="entry name" value="HisE"/>
</dbReference>
<keyword evidence="10 15" id="KW-0547">Nucleotide-binding</keyword>
<evidence type="ECO:0000256" key="8">
    <source>
        <dbReference type="ARBA" id="ARBA00022490"/>
    </source>
</evidence>
<name>A0A1I5U4G1_HYMAR</name>
<dbReference type="Pfam" id="PF01502">
    <property type="entry name" value="PRA-CH"/>
    <property type="match status" value="1"/>
</dbReference>
<dbReference type="HAMAP" id="MF_01019">
    <property type="entry name" value="HisIE"/>
    <property type="match status" value="1"/>
</dbReference>
<dbReference type="NCBIfam" id="NF000768">
    <property type="entry name" value="PRK00051.1"/>
    <property type="match status" value="1"/>
</dbReference>
<dbReference type="EC" id="3.6.1.31" evidence="15"/>
<keyword evidence="13 15" id="KW-0368">Histidine biosynthesis</keyword>
<dbReference type="NCBIfam" id="NF002747">
    <property type="entry name" value="PRK02759.1"/>
    <property type="match status" value="1"/>
</dbReference>
<dbReference type="HAMAP" id="MF_01020">
    <property type="entry name" value="HisE"/>
    <property type="match status" value="1"/>
</dbReference>
<evidence type="ECO:0000256" key="15">
    <source>
        <dbReference type="HAMAP-Rule" id="MF_01019"/>
    </source>
</evidence>
<dbReference type="GO" id="GO:0004635">
    <property type="term" value="F:phosphoribosyl-AMP cyclohydrolase activity"/>
    <property type="evidence" value="ECO:0007669"/>
    <property type="project" value="UniProtKB-UniRule"/>
</dbReference>
<dbReference type="RefSeq" id="WP_092669083.1">
    <property type="nucleotide sequence ID" value="NZ_FOXS01000001.1"/>
</dbReference>
<dbReference type="EC" id="3.5.4.19" evidence="15"/>
<evidence type="ECO:0000256" key="1">
    <source>
        <dbReference type="ARBA" id="ARBA00000024"/>
    </source>
</evidence>
<dbReference type="NCBIfam" id="TIGR03188">
    <property type="entry name" value="histidine_hisI"/>
    <property type="match status" value="1"/>
</dbReference>
<comment type="pathway">
    <text evidence="4 15">Amino-acid biosynthesis; L-histidine biosynthesis; L-histidine from 5-phospho-alpha-D-ribose 1-diphosphate: step 3/9.</text>
</comment>
<keyword evidence="8 15" id="KW-0963">Cytoplasm</keyword>
<comment type="subcellular location">
    <subcellularLocation>
        <location evidence="3 15">Cytoplasm</location>
    </subcellularLocation>
</comment>
<evidence type="ECO:0000256" key="11">
    <source>
        <dbReference type="ARBA" id="ARBA00022801"/>
    </source>
</evidence>
<organism evidence="17 18">
    <name type="scientific">Hymenobacter arizonensis</name>
    <name type="common">Siccationidurans arizonensis</name>
    <dbReference type="NCBI Taxonomy" id="1227077"/>
    <lineage>
        <taxon>Bacteria</taxon>
        <taxon>Pseudomonadati</taxon>
        <taxon>Bacteroidota</taxon>
        <taxon>Cytophagia</taxon>
        <taxon>Cytophagales</taxon>
        <taxon>Hymenobacteraceae</taxon>
        <taxon>Hymenobacter</taxon>
    </lineage>
</organism>
<evidence type="ECO:0000256" key="2">
    <source>
        <dbReference type="ARBA" id="ARBA00001460"/>
    </source>
</evidence>
<dbReference type="GO" id="GO:0005524">
    <property type="term" value="F:ATP binding"/>
    <property type="evidence" value="ECO:0007669"/>
    <property type="project" value="UniProtKB-KW"/>
</dbReference>
<dbReference type="AlphaFoldDB" id="A0A1I5U4G1"/>
<keyword evidence="11 15" id="KW-0378">Hydrolase</keyword>